<evidence type="ECO:0000256" key="5">
    <source>
        <dbReference type="HAMAP-Rule" id="MF_00265"/>
    </source>
</evidence>
<dbReference type="EMBL" id="VBAP01000030">
    <property type="protein sequence ID" value="TMI76095.1"/>
    <property type="molecule type" value="Genomic_DNA"/>
</dbReference>
<evidence type="ECO:0000256" key="1">
    <source>
        <dbReference type="ARBA" id="ARBA00022649"/>
    </source>
</evidence>
<dbReference type="GO" id="GO:0090729">
    <property type="term" value="F:toxin activity"/>
    <property type="evidence" value="ECO:0007669"/>
    <property type="project" value="UniProtKB-KW"/>
</dbReference>
<comment type="function">
    <text evidence="5">Toxic component of a toxin-antitoxin (TA) system. An RNase.</text>
</comment>
<dbReference type="GO" id="GO:0004540">
    <property type="term" value="F:RNA nuclease activity"/>
    <property type="evidence" value="ECO:0007669"/>
    <property type="project" value="InterPro"/>
</dbReference>
<protein>
    <recommendedName>
        <fullName evidence="5">Ribonuclease VapC</fullName>
        <shortName evidence="5">RNase VapC</shortName>
        <ecNumber evidence="5">3.1.-.-</ecNumber>
    </recommendedName>
    <alternativeName>
        <fullName evidence="5">Toxin VapC</fullName>
    </alternativeName>
</protein>
<dbReference type="InterPro" id="IPR006226">
    <property type="entry name" value="Mtu_PIN"/>
</dbReference>
<dbReference type="InterPro" id="IPR002716">
    <property type="entry name" value="PIN_dom"/>
</dbReference>
<keyword evidence="3 5" id="KW-0479">Metal-binding</keyword>
<keyword evidence="2 5" id="KW-0540">Nuclease</keyword>
<keyword evidence="5" id="KW-0460">Magnesium</keyword>
<sequence length="145" mass="16096">MILLDANLLLYAYNKSFSQQARARAWLEEVLSKSAPVGLPWTTLLAFVRISTNPQAFPEPLSIDEATSIVSELLDHPTVVIPEPPDTHWDTMMTLLMTMRVRGPEVMDAHLAALALGHGATLCSTDRGFARFRGVRLLNPLEERA</sequence>
<evidence type="ECO:0000313" key="8">
    <source>
        <dbReference type="Proteomes" id="UP000318834"/>
    </source>
</evidence>
<comment type="caution">
    <text evidence="7">The sequence shown here is derived from an EMBL/GenBank/DDBJ whole genome shotgun (WGS) entry which is preliminary data.</text>
</comment>
<dbReference type="EC" id="3.1.-.-" evidence="5"/>
<dbReference type="GO" id="GO:0000287">
    <property type="term" value="F:magnesium ion binding"/>
    <property type="evidence" value="ECO:0007669"/>
    <property type="project" value="UniProtKB-UniRule"/>
</dbReference>
<dbReference type="Proteomes" id="UP000318834">
    <property type="component" value="Unassembled WGS sequence"/>
</dbReference>
<feature type="domain" description="PIN" evidence="6">
    <location>
        <begin position="2"/>
        <end position="133"/>
    </location>
</feature>
<dbReference type="GO" id="GO:0045926">
    <property type="term" value="P:negative regulation of growth"/>
    <property type="evidence" value="ECO:0007669"/>
    <property type="project" value="UniProtKB-ARBA"/>
</dbReference>
<dbReference type="Gene3D" id="3.40.50.1010">
    <property type="entry name" value="5'-nuclease"/>
    <property type="match status" value="1"/>
</dbReference>
<proteinExistence type="inferred from homology"/>
<organism evidence="7 8">
    <name type="scientific">Candidatus Segetimicrobium genomatis</name>
    <dbReference type="NCBI Taxonomy" id="2569760"/>
    <lineage>
        <taxon>Bacteria</taxon>
        <taxon>Bacillati</taxon>
        <taxon>Candidatus Sysuimicrobiota</taxon>
        <taxon>Candidatus Sysuimicrobiia</taxon>
        <taxon>Candidatus Sysuimicrobiales</taxon>
        <taxon>Candidatus Segetimicrobiaceae</taxon>
        <taxon>Candidatus Segetimicrobium</taxon>
    </lineage>
</organism>
<dbReference type="SUPFAM" id="SSF88723">
    <property type="entry name" value="PIN domain-like"/>
    <property type="match status" value="1"/>
</dbReference>
<dbReference type="NCBIfam" id="TIGR00028">
    <property type="entry name" value="Mtu_PIN_fam"/>
    <property type="match status" value="1"/>
</dbReference>
<keyword evidence="4 5" id="KW-0378">Hydrolase</keyword>
<accession>A0A537IXU5</accession>
<evidence type="ECO:0000256" key="3">
    <source>
        <dbReference type="ARBA" id="ARBA00022723"/>
    </source>
</evidence>
<dbReference type="Pfam" id="PF01850">
    <property type="entry name" value="PIN"/>
    <property type="match status" value="1"/>
</dbReference>
<gene>
    <name evidence="5" type="primary">vapC</name>
    <name evidence="7" type="ORF">E6H05_04625</name>
</gene>
<evidence type="ECO:0000256" key="4">
    <source>
        <dbReference type="ARBA" id="ARBA00022801"/>
    </source>
</evidence>
<name>A0A537IXU5_9BACT</name>
<dbReference type="GO" id="GO:0016788">
    <property type="term" value="F:hydrolase activity, acting on ester bonds"/>
    <property type="evidence" value="ECO:0007669"/>
    <property type="project" value="InterPro"/>
</dbReference>
<comment type="cofactor">
    <cofactor evidence="5">
        <name>Mg(2+)</name>
        <dbReference type="ChEBI" id="CHEBI:18420"/>
    </cofactor>
</comment>
<keyword evidence="1 5" id="KW-1277">Toxin-antitoxin system</keyword>
<keyword evidence="5" id="KW-0800">Toxin</keyword>
<dbReference type="HAMAP" id="MF_00265">
    <property type="entry name" value="VapC_Nob1"/>
    <property type="match status" value="1"/>
</dbReference>
<feature type="binding site" evidence="5">
    <location>
        <position position="108"/>
    </location>
    <ligand>
        <name>Mg(2+)</name>
        <dbReference type="ChEBI" id="CHEBI:18420"/>
    </ligand>
</feature>
<evidence type="ECO:0000259" key="6">
    <source>
        <dbReference type="Pfam" id="PF01850"/>
    </source>
</evidence>
<dbReference type="AlphaFoldDB" id="A0A537IXU5"/>
<reference evidence="7 8" key="1">
    <citation type="journal article" date="2019" name="Nat. Microbiol.">
        <title>Mediterranean grassland soil C-N compound turnover is dependent on rainfall and depth, and is mediated by genomically divergent microorganisms.</title>
        <authorList>
            <person name="Diamond S."/>
            <person name="Andeer P.F."/>
            <person name="Li Z."/>
            <person name="Crits-Christoph A."/>
            <person name="Burstein D."/>
            <person name="Anantharaman K."/>
            <person name="Lane K.R."/>
            <person name="Thomas B.C."/>
            <person name="Pan C."/>
            <person name="Northen T.R."/>
            <person name="Banfield J.F."/>
        </authorList>
    </citation>
    <scope>NUCLEOTIDE SEQUENCE [LARGE SCALE GENOMIC DNA]</scope>
    <source>
        <strain evidence="7">NP_8</strain>
    </source>
</reference>
<comment type="similarity">
    <text evidence="5">Belongs to the PINc/VapC protein family.</text>
</comment>
<dbReference type="InterPro" id="IPR022907">
    <property type="entry name" value="VapC_family"/>
</dbReference>
<feature type="binding site" evidence="5">
    <location>
        <position position="5"/>
    </location>
    <ligand>
        <name>Mg(2+)</name>
        <dbReference type="ChEBI" id="CHEBI:18420"/>
    </ligand>
</feature>
<dbReference type="InterPro" id="IPR029060">
    <property type="entry name" value="PIN-like_dom_sf"/>
</dbReference>
<evidence type="ECO:0000256" key="2">
    <source>
        <dbReference type="ARBA" id="ARBA00022722"/>
    </source>
</evidence>
<evidence type="ECO:0000313" key="7">
    <source>
        <dbReference type="EMBL" id="TMI76095.1"/>
    </source>
</evidence>